<dbReference type="Proteomes" id="UP001180020">
    <property type="component" value="Unassembled WGS sequence"/>
</dbReference>
<keyword evidence="1" id="KW-0433">Leucine-rich repeat</keyword>
<proteinExistence type="predicted"/>
<dbReference type="Gene3D" id="3.80.10.10">
    <property type="entry name" value="Ribonuclease Inhibitor"/>
    <property type="match status" value="3"/>
</dbReference>
<keyword evidence="3" id="KW-0677">Repeat</keyword>
<organism evidence="5 6">
    <name type="scientific">Acorus calamus</name>
    <name type="common">Sweet flag</name>
    <dbReference type="NCBI Taxonomy" id="4465"/>
    <lineage>
        <taxon>Eukaryota</taxon>
        <taxon>Viridiplantae</taxon>
        <taxon>Streptophyta</taxon>
        <taxon>Embryophyta</taxon>
        <taxon>Tracheophyta</taxon>
        <taxon>Spermatophyta</taxon>
        <taxon>Magnoliopsida</taxon>
        <taxon>Liliopsida</taxon>
        <taxon>Acoraceae</taxon>
        <taxon>Acorus</taxon>
    </lineage>
</organism>
<dbReference type="SUPFAM" id="SSF52047">
    <property type="entry name" value="RNI-like"/>
    <property type="match status" value="1"/>
</dbReference>
<protein>
    <submittedName>
        <fullName evidence="5">Uncharacterized protein</fullName>
    </submittedName>
</protein>
<keyword evidence="4" id="KW-0325">Glycoprotein</keyword>
<dbReference type="Pfam" id="PF13855">
    <property type="entry name" value="LRR_8"/>
    <property type="match status" value="1"/>
</dbReference>
<sequence>MASPVPIPTSLNLGLRELRLSNNYFSGSLPKQLFSCSNLTILDLSSNSLSVPIPHQFASFSALDTLLILSNSFSGAIPPSVLALKSLSRFEADQNDFTGPIPIGITMNLKALNLSFNGLSGPLPADLLSPPSLESVDLTSNALSGSIPHNMSRRLFSVRLGELLDLYFLELDGNRLEGAIPTSLRNCTQLYVLSLANNSLQGEIPRELGELRLLVVLQLQMNRFNGSIPDELFQLKNLLSLNQPECAHRSDTIQDYRPAEARDTEPGREFSERVNPSIDRQSQFAARTLARSERIERRHPTLAVLDISDNGFTGDVPTFLTQVDILTTLDLSNNQLSGNLPTFPQDMRVNATGNKHLKLSDHRNGAVRRDSIVLVIVGAVLPKITDWRFHTDEDGFYLDGIRTKVGVII</sequence>
<dbReference type="PANTHER" id="PTHR48057:SF29">
    <property type="entry name" value="OS02G0609900 PROTEIN"/>
    <property type="match status" value="1"/>
</dbReference>
<comment type="caution">
    <text evidence="5">The sequence shown here is derived from an EMBL/GenBank/DDBJ whole genome shotgun (WGS) entry which is preliminary data.</text>
</comment>
<keyword evidence="6" id="KW-1185">Reference proteome</keyword>
<evidence type="ECO:0000256" key="1">
    <source>
        <dbReference type="ARBA" id="ARBA00022614"/>
    </source>
</evidence>
<keyword evidence="2" id="KW-0732">Signal</keyword>
<dbReference type="InterPro" id="IPR052595">
    <property type="entry name" value="LRRC69/RLP"/>
</dbReference>
<evidence type="ECO:0000313" key="5">
    <source>
        <dbReference type="EMBL" id="KAK1310906.1"/>
    </source>
</evidence>
<name>A0AAV9ECI3_ACOCL</name>
<dbReference type="FunFam" id="3.80.10.10:FF:000041">
    <property type="entry name" value="LRR receptor-like serine/threonine-protein kinase ERECTA"/>
    <property type="match status" value="2"/>
</dbReference>
<dbReference type="InterPro" id="IPR001611">
    <property type="entry name" value="Leu-rich_rpt"/>
</dbReference>
<dbReference type="PANTHER" id="PTHR48057">
    <property type="entry name" value="LEUCINE-RICH REPEAT SERINE/THREONINE-PROTEIN KINASE 1"/>
    <property type="match status" value="1"/>
</dbReference>
<dbReference type="AlphaFoldDB" id="A0AAV9ECI3"/>
<evidence type="ECO:0000256" key="3">
    <source>
        <dbReference type="ARBA" id="ARBA00022737"/>
    </source>
</evidence>
<reference evidence="5" key="1">
    <citation type="journal article" date="2023" name="Nat. Commun.">
        <title>Diploid and tetraploid genomes of Acorus and the evolution of monocots.</title>
        <authorList>
            <person name="Ma L."/>
            <person name="Liu K.W."/>
            <person name="Li Z."/>
            <person name="Hsiao Y.Y."/>
            <person name="Qi Y."/>
            <person name="Fu T."/>
            <person name="Tang G.D."/>
            <person name="Zhang D."/>
            <person name="Sun W.H."/>
            <person name="Liu D.K."/>
            <person name="Li Y."/>
            <person name="Chen G.Z."/>
            <person name="Liu X.D."/>
            <person name="Liao X.Y."/>
            <person name="Jiang Y.T."/>
            <person name="Yu X."/>
            <person name="Hao Y."/>
            <person name="Huang J."/>
            <person name="Zhao X.W."/>
            <person name="Ke S."/>
            <person name="Chen Y.Y."/>
            <person name="Wu W.L."/>
            <person name="Hsu J.L."/>
            <person name="Lin Y.F."/>
            <person name="Huang M.D."/>
            <person name="Li C.Y."/>
            <person name="Huang L."/>
            <person name="Wang Z.W."/>
            <person name="Zhao X."/>
            <person name="Zhong W.Y."/>
            <person name="Peng D.H."/>
            <person name="Ahmad S."/>
            <person name="Lan S."/>
            <person name="Zhang J.S."/>
            <person name="Tsai W.C."/>
            <person name="Van de Peer Y."/>
            <person name="Liu Z.J."/>
        </authorList>
    </citation>
    <scope>NUCLEOTIDE SEQUENCE</scope>
    <source>
        <strain evidence="5">CP</strain>
    </source>
</reference>
<reference evidence="5" key="2">
    <citation type="submission" date="2023-06" db="EMBL/GenBank/DDBJ databases">
        <authorList>
            <person name="Ma L."/>
            <person name="Liu K.-W."/>
            <person name="Li Z."/>
            <person name="Hsiao Y.-Y."/>
            <person name="Qi Y."/>
            <person name="Fu T."/>
            <person name="Tang G."/>
            <person name="Zhang D."/>
            <person name="Sun W.-H."/>
            <person name="Liu D.-K."/>
            <person name="Li Y."/>
            <person name="Chen G.-Z."/>
            <person name="Liu X.-D."/>
            <person name="Liao X.-Y."/>
            <person name="Jiang Y.-T."/>
            <person name="Yu X."/>
            <person name="Hao Y."/>
            <person name="Huang J."/>
            <person name="Zhao X.-W."/>
            <person name="Ke S."/>
            <person name="Chen Y.-Y."/>
            <person name="Wu W.-L."/>
            <person name="Hsu J.-L."/>
            <person name="Lin Y.-F."/>
            <person name="Huang M.-D."/>
            <person name="Li C.-Y."/>
            <person name="Huang L."/>
            <person name="Wang Z.-W."/>
            <person name="Zhao X."/>
            <person name="Zhong W.-Y."/>
            <person name="Peng D.-H."/>
            <person name="Ahmad S."/>
            <person name="Lan S."/>
            <person name="Zhang J.-S."/>
            <person name="Tsai W.-C."/>
            <person name="Van De Peer Y."/>
            <person name="Liu Z.-J."/>
        </authorList>
    </citation>
    <scope>NUCLEOTIDE SEQUENCE</scope>
    <source>
        <strain evidence="5">CP</strain>
        <tissue evidence="5">Leaves</tissue>
    </source>
</reference>
<evidence type="ECO:0000256" key="2">
    <source>
        <dbReference type="ARBA" id="ARBA00022729"/>
    </source>
</evidence>
<dbReference type="InterPro" id="IPR032675">
    <property type="entry name" value="LRR_dom_sf"/>
</dbReference>
<dbReference type="EMBL" id="JAUJYO010000008">
    <property type="protein sequence ID" value="KAK1310906.1"/>
    <property type="molecule type" value="Genomic_DNA"/>
</dbReference>
<evidence type="ECO:0000256" key="4">
    <source>
        <dbReference type="ARBA" id="ARBA00023180"/>
    </source>
</evidence>
<accession>A0AAV9ECI3</accession>
<evidence type="ECO:0000313" key="6">
    <source>
        <dbReference type="Proteomes" id="UP001180020"/>
    </source>
</evidence>
<dbReference type="Pfam" id="PF00560">
    <property type="entry name" value="LRR_1"/>
    <property type="match status" value="5"/>
</dbReference>
<gene>
    <name evidence="5" type="ORF">QJS10_CPA08g01185</name>
</gene>